<evidence type="ECO:0000313" key="2">
    <source>
        <dbReference type="Proteomes" id="UP000324748"/>
    </source>
</evidence>
<gene>
    <name evidence="1" type="ORF">PGT21_022620</name>
</gene>
<name>A0A5B0PUQ8_PUCGR</name>
<sequence>MSLGYDAHLRLTAQNLLATLVLLKATFLTLHSHYSQTLTTLTHSNSPSLNTSR</sequence>
<protein>
    <submittedName>
        <fullName evidence="1">Uncharacterized protein</fullName>
    </submittedName>
</protein>
<dbReference type="AlphaFoldDB" id="A0A5B0PUQ8"/>
<keyword evidence="2" id="KW-1185">Reference proteome</keyword>
<organism evidence="1 2">
    <name type="scientific">Puccinia graminis f. sp. tritici</name>
    <dbReference type="NCBI Taxonomy" id="56615"/>
    <lineage>
        <taxon>Eukaryota</taxon>
        <taxon>Fungi</taxon>
        <taxon>Dikarya</taxon>
        <taxon>Basidiomycota</taxon>
        <taxon>Pucciniomycotina</taxon>
        <taxon>Pucciniomycetes</taxon>
        <taxon>Pucciniales</taxon>
        <taxon>Pucciniaceae</taxon>
        <taxon>Puccinia</taxon>
    </lineage>
</organism>
<accession>A0A5B0PUQ8</accession>
<evidence type="ECO:0000313" key="1">
    <source>
        <dbReference type="EMBL" id="KAA1104414.1"/>
    </source>
</evidence>
<dbReference type="Proteomes" id="UP000324748">
    <property type="component" value="Unassembled WGS sequence"/>
</dbReference>
<comment type="caution">
    <text evidence="1">The sequence shown here is derived from an EMBL/GenBank/DDBJ whole genome shotgun (WGS) entry which is preliminary data.</text>
</comment>
<proteinExistence type="predicted"/>
<reference evidence="1 2" key="1">
    <citation type="submission" date="2019-05" db="EMBL/GenBank/DDBJ databases">
        <title>Emergence of the Ug99 lineage of the wheat stem rust pathogen through somatic hybridization.</title>
        <authorList>
            <person name="Li F."/>
            <person name="Upadhyaya N.M."/>
            <person name="Sperschneider J."/>
            <person name="Matny O."/>
            <person name="Nguyen-Phuc H."/>
            <person name="Mago R."/>
            <person name="Raley C."/>
            <person name="Miller M.E."/>
            <person name="Silverstein K.A.T."/>
            <person name="Henningsen E."/>
            <person name="Hirsch C.D."/>
            <person name="Visser B."/>
            <person name="Pretorius Z.A."/>
            <person name="Steffenson B.J."/>
            <person name="Schwessinger B."/>
            <person name="Dodds P.N."/>
            <person name="Figueroa M."/>
        </authorList>
    </citation>
    <scope>NUCLEOTIDE SEQUENCE [LARGE SCALE GENOMIC DNA]</scope>
    <source>
        <strain evidence="1">21-0</strain>
    </source>
</reference>
<dbReference type="EMBL" id="VSWC01000041">
    <property type="protein sequence ID" value="KAA1104414.1"/>
    <property type="molecule type" value="Genomic_DNA"/>
</dbReference>